<evidence type="ECO:0000256" key="1">
    <source>
        <dbReference type="ARBA" id="ARBA00023015"/>
    </source>
</evidence>
<evidence type="ECO:0000256" key="3">
    <source>
        <dbReference type="ARBA" id="ARBA00023163"/>
    </source>
</evidence>
<protein>
    <submittedName>
        <fullName evidence="5">AraC family transcriptional regulator</fullName>
    </submittedName>
</protein>
<comment type="caution">
    <text evidence="5">The sequence shown here is derived from an EMBL/GenBank/DDBJ whole genome shotgun (WGS) entry which is preliminary data.</text>
</comment>
<organism evidence="5 6">
    <name type="scientific">Pseudodonghicola flavimaris</name>
    <dbReference type="NCBI Taxonomy" id="3050036"/>
    <lineage>
        <taxon>Bacteria</taxon>
        <taxon>Pseudomonadati</taxon>
        <taxon>Pseudomonadota</taxon>
        <taxon>Alphaproteobacteria</taxon>
        <taxon>Rhodobacterales</taxon>
        <taxon>Paracoccaceae</taxon>
        <taxon>Pseudodonghicola</taxon>
    </lineage>
</organism>
<dbReference type="PROSITE" id="PS00041">
    <property type="entry name" value="HTH_ARAC_FAMILY_1"/>
    <property type="match status" value="1"/>
</dbReference>
<evidence type="ECO:0000313" key="6">
    <source>
        <dbReference type="Proteomes" id="UP001243757"/>
    </source>
</evidence>
<dbReference type="InterPro" id="IPR009057">
    <property type="entry name" value="Homeodomain-like_sf"/>
</dbReference>
<accession>A0ABT7F2G4</accession>
<dbReference type="Gene3D" id="1.10.10.60">
    <property type="entry name" value="Homeodomain-like"/>
    <property type="match status" value="1"/>
</dbReference>
<dbReference type="PROSITE" id="PS01124">
    <property type="entry name" value="HTH_ARAC_FAMILY_2"/>
    <property type="match status" value="1"/>
</dbReference>
<dbReference type="InterPro" id="IPR053142">
    <property type="entry name" value="PchR_regulatory_protein"/>
</dbReference>
<gene>
    <name evidence="5" type="ORF">QO033_13860</name>
</gene>
<dbReference type="PANTHER" id="PTHR47893:SF1">
    <property type="entry name" value="REGULATORY PROTEIN PCHR"/>
    <property type="match status" value="1"/>
</dbReference>
<name>A0ABT7F2G4_9RHOB</name>
<proteinExistence type="predicted"/>
<reference evidence="5 6" key="1">
    <citation type="submission" date="2023-05" db="EMBL/GenBank/DDBJ databases">
        <title>Pseudodonghicola sp. nov.</title>
        <authorList>
            <person name="Huang J."/>
        </authorList>
    </citation>
    <scope>NUCLEOTIDE SEQUENCE [LARGE SCALE GENOMIC DNA]</scope>
    <source>
        <strain evidence="5 6">IC7</strain>
    </source>
</reference>
<keyword evidence="1" id="KW-0805">Transcription regulation</keyword>
<evidence type="ECO:0000313" key="5">
    <source>
        <dbReference type="EMBL" id="MDK3018765.1"/>
    </source>
</evidence>
<feature type="domain" description="HTH araC/xylS-type" evidence="4">
    <location>
        <begin position="261"/>
        <end position="359"/>
    </location>
</feature>
<dbReference type="PANTHER" id="PTHR47893">
    <property type="entry name" value="REGULATORY PROTEIN PCHR"/>
    <property type="match status" value="1"/>
</dbReference>
<keyword evidence="3" id="KW-0804">Transcription</keyword>
<dbReference type="InterPro" id="IPR018060">
    <property type="entry name" value="HTH_AraC"/>
</dbReference>
<sequence length="371" mass="40752">MASLAPFKGLWRQELGGEARTLRNTFRALAAAPEIHAPLSDASQGLFSVRVDIDPADGQGFWRFLSLGDQIYCVITECNYAQPRLEEVRDEGFVEFHFLLEGPVNLGLPDPQDRDDAAVGAPNNAANGAAALAVSEATLIACRSASDVNYTVQCPRGPFRMIGIYVDPALLRESYAFTSATAAQLTGPQPGQISIIEKSLDVDFVRAIQELRLNPFETRRDLMRALAKLQELLCLSADALDSGAAQDSSQVFSQRELEMFEEARDLLATDFTTYYTVSTLSRRLGTNATKLKAGFKFLYGKTIFDFRKAHRMDHAMMLLSERNMTIAEVAASVGYARQASFTAAFKAHFGFLPKVARQMQAGSRPEAAGRD</sequence>
<evidence type="ECO:0000259" key="4">
    <source>
        <dbReference type="PROSITE" id="PS01124"/>
    </source>
</evidence>
<dbReference type="Pfam" id="PF12833">
    <property type="entry name" value="HTH_18"/>
    <property type="match status" value="1"/>
</dbReference>
<dbReference type="SUPFAM" id="SSF46689">
    <property type="entry name" value="Homeodomain-like"/>
    <property type="match status" value="1"/>
</dbReference>
<evidence type="ECO:0000256" key="2">
    <source>
        <dbReference type="ARBA" id="ARBA00023125"/>
    </source>
</evidence>
<dbReference type="InterPro" id="IPR018062">
    <property type="entry name" value="HTH_AraC-typ_CS"/>
</dbReference>
<keyword evidence="2" id="KW-0238">DNA-binding</keyword>
<keyword evidence="6" id="KW-1185">Reference proteome</keyword>
<dbReference type="Proteomes" id="UP001243757">
    <property type="component" value="Unassembled WGS sequence"/>
</dbReference>
<dbReference type="EMBL" id="JASNJD010000009">
    <property type="protein sequence ID" value="MDK3018765.1"/>
    <property type="molecule type" value="Genomic_DNA"/>
</dbReference>
<dbReference type="RefSeq" id="WP_284481571.1">
    <property type="nucleotide sequence ID" value="NZ_JASNJD010000009.1"/>
</dbReference>
<dbReference type="SMART" id="SM00342">
    <property type="entry name" value="HTH_ARAC"/>
    <property type="match status" value="1"/>
</dbReference>